<protein>
    <submittedName>
        <fullName evidence="2">Uncharacterized protein</fullName>
    </submittedName>
</protein>
<dbReference type="AlphaFoldDB" id="A0A6V8L088"/>
<proteinExistence type="predicted"/>
<comment type="caution">
    <text evidence="2">The sequence shown here is derived from an EMBL/GenBank/DDBJ whole genome shotgun (WGS) entry which is preliminary data.</text>
</comment>
<keyword evidence="1" id="KW-0812">Transmembrane</keyword>
<reference evidence="2 3" key="1">
    <citation type="submission" date="2020-03" db="EMBL/GenBank/DDBJ databases">
        <title>Whole genome shotgun sequence of Phytohabitans rumicis NBRC 108638.</title>
        <authorList>
            <person name="Komaki H."/>
            <person name="Tamura T."/>
        </authorList>
    </citation>
    <scope>NUCLEOTIDE SEQUENCE [LARGE SCALE GENOMIC DNA]</scope>
    <source>
        <strain evidence="2 3">NBRC 108638</strain>
    </source>
</reference>
<keyword evidence="1" id="KW-0472">Membrane</keyword>
<evidence type="ECO:0000313" key="2">
    <source>
        <dbReference type="EMBL" id="GFJ87497.1"/>
    </source>
</evidence>
<dbReference type="Proteomes" id="UP000482960">
    <property type="component" value="Unassembled WGS sequence"/>
</dbReference>
<reference evidence="2 3" key="2">
    <citation type="submission" date="2020-03" db="EMBL/GenBank/DDBJ databases">
        <authorList>
            <person name="Ichikawa N."/>
            <person name="Kimura A."/>
            <person name="Kitahashi Y."/>
            <person name="Uohara A."/>
        </authorList>
    </citation>
    <scope>NUCLEOTIDE SEQUENCE [LARGE SCALE GENOMIC DNA]</scope>
    <source>
        <strain evidence="2 3">NBRC 108638</strain>
    </source>
</reference>
<sequence>MMTGLREHFATQADQAKYYDVANSVIRVARRRQRLVRLAPVGVAVAAVLAVVAAWAPLAGGSGGGGLPGIDAAGPADTLDVDWIPERWDVPDSAPPLPADRPVGAGALVHAPCATLDESCRTFFLLTRDGAQYKADDGGRASLSPDGRWLVSGRDSARTLRDLTGTMSRPLPDGTVVAWSPTAGWSWWSQTCPAPTRRA</sequence>
<keyword evidence="1" id="KW-1133">Transmembrane helix</keyword>
<evidence type="ECO:0000256" key="1">
    <source>
        <dbReference type="SAM" id="Phobius"/>
    </source>
</evidence>
<dbReference type="EMBL" id="BLPG01000001">
    <property type="protein sequence ID" value="GFJ87497.1"/>
    <property type="molecule type" value="Genomic_DNA"/>
</dbReference>
<gene>
    <name evidence="2" type="ORF">Prum_011390</name>
</gene>
<organism evidence="2 3">
    <name type="scientific">Phytohabitans rumicis</name>
    <dbReference type="NCBI Taxonomy" id="1076125"/>
    <lineage>
        <taxon>Bacteria</taxon>
        <taxon>Bacillati</taxon>
        <taxon>Actinomycetota</taxon>
        <taxon>Actinomycetes</taxon>
        <taxon>Micromonosporales</taxon>
        <taxon>Micromonosporaceae</taxon>
    </lineage>
</organism>
<keyword evidence="3" id="KW-1185">Reference proteome</keyword>
<name>A0A6V8L088_9ACTN</name>
<feature type="transmembrane region" description="Helical" evidence="1">
    <location>
        <begin position="35"/>
        <end position="58"/>
    </location>
</feature>
<accession>A0A6V8L088</accession>
<evidence type="ECO:0000313" key="3">
    <source>
        <dbReference type="Proteomes" id="UP000482960"/>
    </source>
</evidence>